<evidence type="ECO:0000313" key="9">
    <source>
        <dbReference type="EMBL" id="GAV19618.1"/>
    </source>
</evidence>
<dbReference type="GO" id="GO:0015889">
    <property type="term" value="P:cobalamin transport"/>
    <property type="evidence" value="ECO:0007669"/>
    <property type="project" value="TreeGrafter"/>
</dbReference>
<sequence>MNQSVKWTMVLVMLIVAALLCLGLGEQWINPFAANGQDAVILWELRWPRLFIAFTVGGLLALAGAWFQVLLGNPLAEPYVLGVAGSASVGAVTALMIYPESALLMSVGAFVGAWIGISIVMAFAHLGSGRMLLAGVVLAAFWSALLALLLALLPRSELGLAFAWMMGDLSHSDLPIPLLLLTWGLALVCGFFLSRSLDALLLGERHAEALGIEVKRLRNRLLLLASAVTAIAVTAAGTIGFVGLVIPHLMRLLFGSLHRAVLPASAIGGGILLMLADSVARTIVAPSELPVGVLTAMIGVPVFLFLLLRRS</sequence>
<evidence type="ECO:0000256" key="2">
    <source>
        <dbReference type="ARBA" id="ARBA00007935"/>
    </source>
</evidence>
<dbReference type="CDD" id="cd06550">
    <property type="entry name" value="TM_ABC_iron-siderophores_like"/>
    <property type="match status" value="1"/>
</dbReference>
<evidence type="ECO:0000256" key="4">
    <source>
        <dbReference type="ARBA" id="ARBA00022475"/>
    </source>
</evidence>
<accession>A0A1L8CL14</accession>
<evidence type="ECO:0000256" key="5">
    <source>
        <dbReference type="ARBA" id="ARBA00022692"/>
    </source>
</evidence>
<dbReference type="GO" id="GO:0005886">
    <property type="term" value="C:plasma membrane"/>
    <property type="evidence" value="ECO:0007669"/>
    <property type="project" value="UniProtKB-SubCell"/>
</dbReference>
<feature type="transmembrane region" description="Helical" evidence="8">
    <location>
        <begin position="221"/>
        <end position="246"/>
    </location>
</feature>
<gene>
    <name evidence="9" type="ORF">MMIC_P0567</name>
</gene>
<reference evidence="9 10" key="1">
    <citation type="journal article" date="2017" name="Arch. Microbiol.">
        <title>Mariprofundus micogutta sp. nov., a novel iron-oxidizing zetaproteobacterium isolated from a deep-sea hydrothermal field at the Bayonnaise knoll of the Izu-Ogasawara arc, and a description of Mariprofundales ord. nov. and Zetaproteobacteria classis nov.</title>
        <authorList>
            <person name="Makita H."/>
            <person name="Tanaka E."/>
            <person name="Mitsunobu S."/>
            <person name="Miyazaki M."/>
            <person name="Nunoura T."/>
            <person name="Uematsu K."/>
            <person name="Takaki Y."/>
            <person name="Nishi S."/>
            <person name="Shimamura S."/>
            <person name="Takai K."/>
        </authorList>
    </citation>
    <scope>NUCLEOTIDE SEQUENCE [LARGE SCALE GENOMIC DNA]</scope>
    <source>
        <strain evidence="9 10">ET2</strain>
    </source>
</reference>
<protein>
    <submittedName>
        <fullName evidence="9">Iron complex transport system permease protein</fullName>
    </submittedName>
</protein>
<feature type="transmembrane region" description="Helical" evidence="8">
    <location>
        <begin position="104"/>
        <end position="124"/>
    </location>
</feature>
<keyword evidence="4" id="KW-1003">Cell membrane</keyword>
<evidence type="ECO:0000313" key="10">
    <source>
        <dbReference type="Proteomes" id="UP000231632"/>
    </source>
</evidence>
<dbReference type="InterPro" id="IPR037294">
    <property type="entry name" value="ABC_BtuC-like"/>
</dbReference>
<keyword evidence="10" id="KW-1185">Reference proteome</keyword>
<evidence type="ECO:0000256" key="3">
    <source>
        <dbReference type="ARBA" id="ARBA00022448"/>
    </source>
</evidence>
<dbReference type="Proteomes" id="UP000231632">
    <property type="component" value="Unassembled WGS sequence"/>
</dbReference>
<dbReference type="EMBL" id="BDFD01000003">
    <property type="protein sequence ID" value="GAV19618.1"/>
    <property type="molecule type" value="Genomic_DNA"/>
</dbReference>
<keyword evidence="5 8" id="KW-0812">Transmembrane</keyword>
<feature type="transmembrane region" description="Helical" evidence="8">
    <location>
        <begin position="79"/>
        <end position="98"/>
    </location>
</feature>
<keyword evidence="7 8" id="KW-0472">Membrane</keyword>
<evidence type="ECO:0000256" key="1">
    <source>
        <dbReference type="ARBA" id="ARBA00004651"/>
    </source>
</evidence>
<keyword evidence="6 8" id="KW-1133">Transmembrane helix</keyword>
<evidence type="ECO:0000256" key="8">
    <source>
        <dbReference type="SAM" id="Phobius"/>
    </source>
</evidence>
<feature type="transmembrane region" description="Helical" evidence="8">
    <location>
        <begin position="252"/>
        <end position="276"/>
    </location>
</feature>
<keyword evidence="3" id="KW-0813">Transport</keyword>
<comment type="subcellular location">
    <subcellularLocation>
        <location evidence="1">Cell membrane</location>
        <topology evidence="1">Multi-pass membrane protein</topology>
    </subcellularLocation>
</comment>
<feature type="transmembrane region" description="Helical" evidence="8">
    <location>
        <begin position="49"/>
        <end position="67"/>
    </location>
</feature>
<name>A0A1L8CL14_9PROT</name>
<comment type="similarity">
    <text evidence="2">Belongs to the binding-protein-dependent transport system permease family. FecCD subfamily.</text>
</comment>
<dbReference type="SUPFAM" id="SSF81345">
    <property type="entry name" value="ABC transporter involved in vitamin B12 uptake, BtuC"/>
    <property type="match status" value="1"/>
</dbReference>
<dbReference type="PANTHER" id="PTHR30472">
    <property type="entry name" value="FERRIC ENTEROBACTIN TRANSPORT SYSTEM PERMEASE PROTEIN"/>
    <property type="match status" value="1"/>
</dbReference>
<organism evidence="9 10">
    <name type="scientific">Mariprofundus micogutta</name>
    <dbReference type="NCBI Taxonomy" id="1921010"/>
    <lineage>
        <taxon>Bacteria</taxon>
        <taxon>Pseudomonadati</taxon>
        <taxon>Pseudomonadota</taxon>
        <taxon>Candidatius Mariprofundia</taxon>
        <taxon>Mariprofundales</taxon>
        <taxon>Mariprofundaceae</taxon>
        <taxon>Mariprofundus</taxon>
    </lineage>
</organism>
<dbReference type="AlphaFoldDB" id="A0A1L8CL14"/>
<evidence type="ECO:0000256" key="7">
    <source>
        <dbReference type="ARBA" id="ARBA00023136"/>
    </source>
</evidence>
<evidence type="ECO:0000256" key="6">
    <source>
        <dbReference type="ARBA" id="ARBA00022989"/>
    </source>
</evidence>
<feature type="transmembrane region" description="Helical" evidence="8">
    <location>
        <begin position="131"/>
        <end position="154"/>
    </location>
</feature>
<feature type="transmembrane region" description="Helical" evidence="8">
    <location>
        <begin position="174"/>
        <end position="193"/>
    </location>
</feature>
<dbReference type="Gene3D" id="1.10.3470.10">
    <property type="entry name" value="ABC transporter involved in vitamin B12 uptake, BtuC"/>
    <property type="match status" value="1"/>
</dbReference>
<dbReference type="GO" id="GO:0022857">
    <property type="term" value="F:transmembrane transporter activity"/>
    <property type="evidence" value="ECO:0007669"/>
    <property type="project" value="InterPro"/>
</dbReference>
<dbReference type="PANTHER" id="PTHR30472:SF29">
    <property type="entry name" value="VITAMIN B12 IMPORT SYSTEM PERMEASE PROTEIN BTUC"/>
    <property type="match status" value="1"/>
</dbReference>
<dbReference type="InterPro" id="IPR000522">
    <property type="entry name" value="ABC_transptr_permease_BtuC"/>
</dbReference>
<dbReference type="STRING" id="1921010.MMIC_P0567"/>
<proteinExistence type="inferred from homology"/>
<feature type="transmembrane region" description="Helical" evidence="8">
    <location>
        <begin position="288"/>
        <end position="308"/>
    </location>
</feature>
<dbReference type="Pfam" id="PF01032">
    <property type="entry name" value="FecCD"/>
    <property type="match status" value="1"/>
</dbReference>
<comment type="caution">
    <text evidence="9">The sequence shown here is derived from an EMBL/GenBank/DDBJ whole genome shotgun (WGS) entry which is preliminary data.</text>
</comment>